<evidence type="ECO:0000256" key="1">
    <source>
        <dbReference type="SAM" id="MobiDB-lite"/>
    </source>
</evidence>
<feature type="region of interest" description="Disordered" evidence="1">
    <location>
        <begin position="87"/>
        <end position="114"/>
    </location>
</feature>
<protein>
    <submittedName>
        <fullName evidence="4">DnaJ domain-containing protein</fullName>
    </submittedName>
</protein>
<dbReference type="InterPro" id="IPR052276">
    <property type="entry name" value="Diphthamide-biosynth_chaperone"/>
</dbReference>
<accession>A0A1H8NBW4</accession>
<proteinExistence type="predicted"/>
<feature type="domain" description="J" evidence="3">
    <location>
        <begin position="117"/>
        <end position="168"/>
    </location>
</feature>
<gene>
    <name evidence="4" type="ORF">SAMN04487948_101441</name>
</gene>
<keyword evidence="5" id="KW-1185">Reference proteome</keyword>
<dbReference type="AlphaFoldDB" id="A0A1H8NBW4"/>
<dbReference type="Pfam" id="PF00226">
    <property type="entry name" value="DnaJ"/>
    <property type="match status" value="1"/>
</dbReference>
<dbReference type="Proteomes" id="UP000199126">
    <property type="component" value="Unassembled WGS sequence"/>
</dbReference>
<sequence>MDRDQLVMALASVFAGLAVLVAVLGLVYQPFLLVLALAFGATAYFMWVQASGRLDDRTRRRVRQGQSNERERFAGFGAGARRENVRENYRRATADGARERRQTGRAPRTTAGPSRAEAYRALGLDASATAEEIKRAYRSKVKEVHPDTEDGSEEAFKRVNRAYETLTD</sequence>
<dbReference type="SUPFAM" id="SSF46565">
    <property type="entry name" value="Chaperone J-domain"/>
    <property type="match status" value="1"/>
</dbReference>
<dbReference type="SMART" id="SM00271">
    <property type="entry name" value="DnaJ"/>
    <property type="match status" value="1"/>
</dbReference>
<dbReference type="PRINTS" id="PR00625">
    <property type="entry name" value="JDOMAIN"/>
</dbReference>
<dbReference type="CDD" id="cd06257">
    <property type="entry name" value="DnaJ"/>
    <property type="match status" value="1"/>
</dbReference>
<evidence type="ECO:0000259" key="3">
    <source>
        <dbReference type="PROSITE" id="PS50076"/>
    </source>
</evidence>
<dbReference type="InterPro" id="IPR036869">
    <property type="entry name" value="J_dom_sf"/>
</dbReference>
<dbReference type="RefSeq" id="WP_089820805.1">
    <property type="nucleotide sequence ID" value="NZ_FODV01000001.1"/>
</dbReference>
<feature type="transmembrane region" description="Helical" evidence="2">
    <location>
        <begin position="31"/>
        <end position="50"/>
    </location>
</feature>
<dbReference type="PANTHER" id="PTHR44240:SF10">
    <property type="entry name" value="J DOMAIN-CONTAINING PROTEIN"/>
    <property type="match status" value="1"/>
</dbReference>
<keyword evidence="2" id="KW-0812">Transmembrane</keyword>
<organism evidence="4 5">
    <name type="scientific">Halogranum amylolyticum</name>
    <dbReference type="NCBI Taxonomy" id="660520"/>
    <lineage>
        <taxon>Archaea</taxon>
        <taxon>Methanobacteriati</taxon>
        <taxon>Methanobacteriota</taxon>
        <taxon>Stenosarchaea group</taxon>
        <taxon>Halobacteria</taxon>
        <taxon>Halobacteriales</taxon>
        <taxon>Haloferacaceae</taxon>
    </lineage>
</organism>
<feature type="transmembrane region" description="Helical" evidence="2">
    <location>
        <begin position="7"/>
        <end position="25"/>
    </location>
</feature>
<evidence type="ECO:0000256" key="2">
    <source>
        <dbReference type="SAM" id="Phobius"/>
    </source>
</evidence>
<feature type="compositionally biased region" description="Basic and acidic residues" evidence="1">
    <location>
        <begin position="87"/>
        <end position="102"/>
    </location>
</feature>
<dbReference type="InterPro" id="IPR001623">
    <property type="entry name" value="DnaJ_domain"/>
</dbReference>
<keyword evidence="2" id="KW-1133">Transmembrane helix</keyword>
<dbReference type="PANTHER" id="PTHR44240">
    <property type="entry name" value="DNAJ DOMAIN (PROKARYOTIC HEAT SHOCK PROTEIN)-RELATED"/>
    <property type="match status" value="1"/>
</dbReference>
<dbReference type="OrthoDB" id="11397at2157"/>
<evidence type="ECO:0000313" key="4">
    <source>
        <dbReference type="EMBL" id="SEO27008.1"/>
    </source>
</evidence>
<dbReference type="PROSITE" id="PS50076">
    <property type="entry name" value="DNAJ_2"/>
    <property type="match status" value="1"/>
</dbReference>
<reference evidence="5" key="1">
    <citation type="submission" date="2016-10" db="EMBL/GenBank/DDBJ databases">
        <authorList>
            <person name="Varghese N."/>
            <person name="Submissions S."/>
        </authorList>
    </citation>
    <scope>NUCLEOTIDE SEQUENCE [LARGE SCALE GENOMIC DNA]</scope>
    <source>
        <strain evidence="5">CGMCC 1.10121</strain>
    </source>
</reference>
<dbReference type="Gene3D" id="1.10.287.110">
    <property type="entry name" value="DnaJ domain"/>
    <property type="match status" value="1"/>
</dbReference>
<dbReference type="EMBL" id="FODV01000001">
    <property type="protein sequence ID" value="SEO27008.1"/>
    <property type="molecule type" value="Genomic_DNA"/>
</dbReference>
<name>A0A1H8NBW4_9EURY</name>
<evidence type="ECO:0000313" key="5">
    <source>
        <dbReference type="Proteomes" id="UP000199126"/>
    </source>
</evidence>
<keyword evidence="2" id="KW-0472">Membrane</keyword>